<evidence type="ECO:0000256" key="3">
    <source>
        <dbReference type="ARBA" id="ARBA00022989"/>
    </source>
</evidence>
<proteinExistence type="predicted"/>
<feature type="transmembrane region" description="Helical" evidence="5">
    <location>
        <begin position="142"/>
        <end position="162"/>
    </location>
</feature>
<organism evidence="6 7">
    <name type="scientific">Myxozyma melibiosi</name>
    <dbReference type="NCBI Taxonomy" id="54550"/>
    <lineage>
        <taxon>Eukaryota</taxon>
        <taxon>Fungi</taxon>
        <taxon>Dikarya</taxon>
        <taxon>Ascomycota</taxon>
        <taxon>Saccharomycotina</taxon>
        <taxon>Lipomycetes</taxon>
        <taxon>Lipomycetales</taxon>
        <taxon>Lipomycetaceae</taxon>
        <taxon>Myxozyma</taxon>
    </lineage>
</organism>
<dbReference type="GeneID" id="90039926"/>
<keyword evidence="3 5" id="KW-1133">Transmembrane helix</keyword>
<keyword evidence="2 5" id="KW-0812">Transmembrane</keyword>
<comment type="caution">
    <text evidence="6">The sequence shown here is derived from an EMBL/GenBank/DDBJ whole genome shotgun (WGS) entry which is preliminary data.</text>
</comment>
<dbReference type="Proteomes" id="UP001498771">
    <property type="component" value="Unassembled WGS sequence"/>
</dbReference>
<dbReference type="EMBL" id="JBBJBU010000001">
    <property type="protein sequence ID" value="KAK7208289.1"/>
    <property type="molecule type" value="Genomic_DNA"/>
</dbReference>
<dbReference type="PANTHER" id="PTHR35371:SF1">
    <property type="entry name" value="BLR7753 PROTEIN"/>
    <property type="match status" value="1"/>
</dbReference>
<evidence type="ECO:0000313" key="6">
    <source>
        <dbReference type="EMBL" id="KAK7208289.1"/>
    </source>
</evidence>
<keyword evidence="7" id="KW-1185">Reference proteome</keyword>
<name>A0ABR1FEK1_9ASCO</name>
<dbReference type="RefSeq" id="XP_064771322.1">
    <property type="nucleotide sequence ID" value="XM_064914414.1"/>
</dbReference>
<accession>A0ABR1FEK1</accession>
<evidence type="ECO:0000256" key="4">
    <source>
        <dbReference type="ARBA" id="ARBA00023136"/>
    </source>
</evidence>
<gene>
    <name evidence="6" type="ORF">BZA70DRAFT_293561</name>
</gene>
<feature type="transmembrane region" description="Helical" evidence="5">
    <location>
        <begin position="111"/>
        <end position="130"/>
    </location>
</feature>
<reference evidence="6 7" key="1">
    <citation type="submission" date="2024-03" db="EMBL/GenBank/DDBJ databases">
        <title>Genome-scale model development and genomic sequencing of the oleaginous clade Lipomyces.</title>
        <authorList>
            <consortium name="Lawrence Berkeley National Laboratory"/>
            <person name="Czajka J.J."/>
            <person name="Han Y."/>
            <person name="Kim J."/>
            <person name="Mondo S.J."/>
            <person name="Hofstad B.A."/>
            <person name="Robles A."/>
            <person name="Haridas S."/>
            <person name="Riley R."/>
            <person name="LaButti K."/>
            <person name="Pangilinan J."/>
            <person name="Andreopoulos W."/>
            <person name="Lipzen A."/>
            <person name="Yan J."/>
            <person name="Wang M."/>
            <person name="Ng V."/>
            <person name="Grigoriev I.V."/>
            <person name="Spatafora J.W."/>
            <person name="Magnuson J.K."/>
            <person name="Baker S.E."/>
            <person name="Pomraning K.R."/>
        </authorList>
    </citation>
    <scope>NUCLEOTIDE SEQUENCE [LARGE SCALE GENOMIC DNA]</scope>
    <source>
        <strain evidence="6 7">Phaff 52-87</strain>
    </source>
</reference>
<comment type="subcellular location">
    <subcellularLocation>
        <location evidence="1">Membrane</location>
    </subcellularLocation>
</comment>
<dbReference type="SUPFAM" id="SSF161084">
    <property type="entry name" value="MAPEG domain-like"/>
    <property type="match status" value="1"/>
</dbReference>
<dbReference type="Pfam" id="PF01124">
    <property type="entry name" value="MAPEG"/>
    <property type="match status" value="1"/>
</dbReference>
<dbReference type="InterPro" id="IPR023352">
    <property type="entry name" value="MAPEG-like_dom_sf"/>
</dbReference>
<protein>
    <submittedName>
        <fullName evidence="6">Uncharacterized protein</fullName>
    </submittedName>
</protein>
<keyword evidence="4 5" id="KW-0472">Membrane</keyword>
<evidence type="ECO:0000256" key="2">
    <source>
        <dbReference type="ARBA" id="ARBA00022692"/>
    </source>
</evidence>
<evidence type="ECO:0000256" key="1">
    <source>
        <dbReference type="ARBA" id="ARBA00004370"/>
    </source>
</evidence>
<dbReference type="InterPro" id="IPR001129">
    <property type="entry name" value="Membr-assoc_MAPEG"/>
</dbReference>
<feature type="transmembrane region" description="Helical" evidence="5">
    <location>
        <begin position="20"/>
        <end position="46"/>
    </location>
</feature>
<dbReference type="PANTHER" id="PTHR35371">
    <property type="entry name" value="INNER MEMBRANE PROTEIN"/>
    <property type="match status" value="1"/>
</dbReference>
<evidence type="ECO:0000256" key="5">
    <source>
        <dbReference type="SAM" id="Phobius"/>
    </source>
</evidence>
<dbReference type="Gene3D" id="1.20.120.550">
    <property type="entry name" value="Membrane associated eicosanoid/glutathione metabolism-like domain"/>
    <property type="match status" value="1"/>
</dbReference>
<sequence length="164" mass="18391">MLGSGDVLWKMEHAMLCFNISPLLIPVVWVIGLLPHTFSLLLICYYGAPFSNTVPRGNFEDLDAKGIPKSIQRIALKCQGAHRNGHECFPLFVGAVLAMNSSPLTFFRQNLYAVSYAVLRVLFNTLYIFVSSERVSLLRSLVWNICNIVTFSMIIESVIANIHI</sequence>
<evidence type="ECO:0000313" key="7">
    <source>
        <dbReference type="Proteomes" id="UP001498771"/>
    </source>
</evidence>